<name>A0A6A7FSC9_9CRUS</name>
<dbReference type="Gene3D" id="3.30.2410.10">
    <property type="entry name" value="Hect, E3 ligase catalytic domain"/>
    <property type="match status" value="1"/>
</dbReference>
<dbReference type="SUPFAM" id="SSF56204">
    <property type="entry name" value="Hect, E3 ligase catalytic domain"/>
    <property type="match status" value="1"/>
</dbReference>
<proteinExistence type="evidence at transcript level"/>
<dbReference type="Gene3D" id="3.90.1750.10">
    <property type="entry name" value="Hect, E3 ligase catalytic domains"/>
    <property type="match status" value="1"/>
</dbReference>
<sequence length="331" mass="38106">MYKFVGQLMGLAVRTRQILPLDFPSIIWKSLVNSPITRHDVMMIDYHAFRLIENIEKSLVQLGRSRAEVLDEVLGDAVFATTCSDKKLRELRPGGFQTKVTPNNLGEFCEEFVEYRFSEFKLITNAFREGLASVVPISVLSLFTWQELEVQVCGLQSLDVDLLQKMTKYKHCSSDDSHIKLFWRVVREKLDQAQQAKLLQFIWGRSRLPVRAQDFKTKFQIESCPMSEHGAKHGHKVSDYLPIAHTCFFQLELPKYPTMELMYNKLMMAAEHCSSIDMDHEVMEVDAFFDDDVGEEMADIDQVQSPALFRSISDVSIELPLLFSQDSVDFL</sequence>
<dbReference type="GO" id="GO:0009966">
    <property type="term" value="P:regulation of signal transduction"/>
    <property type="evidence" value="ECO:0007669"/>
    <property type="project" value="UniProtKB-ARBA"/>
</dbReference>
<evidence type="ECO:0000256" key="1">
    <source>
        <dbReference type="ARBA" id="ARBA00022786"/>
    </source>
</evidence>
<reference evidence="4" key="1">
    <citation type="submission" date="2017-11" db="EMBL/GenBank/DDBJ databases">
        <title>The sensing device of the deep-sea amphipod.</title>
        <authorList>
            <person name="Kobayashi H."/>
            <person name="Nagahama T."/>
            <person name="Arai W."/>
            <person name="Sasagawa Y."/>
            <person name="Umeda M."/>
            <person name="Hayashi T."/>
            <person name="Nikaido I."/>
            <person name="Watanabe H."/>
            <person name="Oguri K."/>
            <person name="Kitazato H."/>
            <person name="Fujioka K."/>
            <person name="Kido Y."/>
            <person name="Takami H."/>
        </authorList>
    </citation>
    <scope>NUCLEOTIDE SEQUENCE</scope>
    <source>
        <tissue evidence="4">Whole body</tissue>
    </source>
</reference>
<dbReference type="PROSITE" id="PS50237">
    <property type="entry name" value="HECT"/>
    <property type="match status" value="1"/>
</dbReference>
<dbReference type="SMART" id="SM00119">
    <property type="entry name" value="HECTc"/>
    <property type="match status" value="1"/>
</dbReference>
<dbReference type="PANTHER" id="PTHR46654:SF1">
    <property type="entry name" value="E3 UBIQUITIN-PROTEIN LIGASE HECTD3"/>
    <property type="match status" value="1"/>
</dbReference>
<dbReference type="Pfam" id="PF00632">
    <property type="entry name" value="HECT"/>
    <property type="match status" value="1"/>
</dbReference>
<evidence type="ECO:0000313" key="4">
    <source>
        <dbReference type="EMBL" id="LAC21491.1"/>
    </source>
</evidence>
<protein>
    <submittedName>
        <fullName evidence="4">Regulator of chromosome condensation</fullName>
    </submittedName>
</protein>
<evidence type="ECO:0000256" key="2">
    <source>
        <dbReference type="PROSITE-ProRule" id="PRU00104"/>
    </source>
</evidence>
<feature type="domain" description="HECT" evidence="3">
    <location>
        <begin position="1"/>
        <end position="279"/>
    </location>
</feature>
<dbReference type="EMBL" id="IACT01002198">
    <property type="protein sequence ID" value="LAC21491.1"/>
    <property type="molecule type" value="mRNA"/>
</dbReference>
<dbReference type="AlphaFoldDB" id="A0A6A7FSC9"/>
<organism evidence="4">
    <name type="scientific">Hirondellea gigas</name>
    <dbReference type="NCBI Taxonomy" id="1518452"/>
    <lineage>
        <taxon>Eukaryota</taxon>
        <taxon>Metazoa</taxon>
        <taxon>Ecdysozoa</taxon>
        <taxon>Arthropoda</taxon>
        <taxon>Crustacea</taxon>
        <taxon>Multicrustacea</taxon>
        <taxon>Malacostraca</taxon>
        <taxon>Eumalacostraca</taxon>
        <taxon>Peracarida</taxon>
        <taxon>Amphipoda</taxon>
        <taxon>Amphilochidea</taxon>
        <taxon>Lysianassida</taxon>
        <taxon>Lysianassidira</taxon>
        <taxon>Lysianassoidea</taxon>
        <taxon>Lysianassidae</taxon>
        <taxon>Hirondellea</taxon>
    </lineage>
</organism>
<feature type="active site" description="Glycyl thioester intermediate" evidence="2">
    <location>
        <position position="247"/>
    </location>
</feature>
<dbReference type="InterPro" id="IPR042469">
    <property type="entry name" value="HECTD3"/>
</dbReference>
<keyword evidence="1 2" id="KW-0833">Ubl conjugation pathway</keyword>
<dbReference type="InterPro" id="IPR035983">
    <property type="entry name" value="Hect_E3_ubiquitin_ligase"/>
</dbReference>
<evidence type="ECO:0000259" key="3">
    <source>
        <dbReference type="PROSITE" id="PS50237"/>
    </source>
</evidence>
<dbReference type="GO" id="GO:0004842">
    <property type="term" value="F:ubiquitin-protein transferase activity"/>
    <property type="evidence" value="ECO:0007669"/>
    <property type="project" value="InterPro"/>
</dbReference>
<dbReference type="PANTHER" id="PTHR46654">
    <property type="entry name" value="E3 UBIQUITIN-PROTEIN LIGASE HECTD3"/>
    <property type="match status" value="1"/>
</dbReference>
<dbReference type="InterPro" id="IPR000569">
    <property type="entry name" value="HECT_dom"/>
</dbReference>
<accession>A0A6A7FSC9</accession>